<gene>
    <name evidence="12" type="ordered locus">Ecym_6262</name>
</gene>
<keyword evidence="4" id="KW-0597">Phosphoprotein</keyword>
<evidence type="ECO:0000256" key="1">
    <source>
        <dbReference type="ARBA" id="ARBA00004604"/>
    </source>
</evidence>
<dbReference type="SMART" id="SM00316">
    <property type="entry name" value="S1"/>
    <property type="match status" value="12"/>
</dbReference>
<feature type="domain" description="S1 motif" evidence="11">
    <location>
        <begin position="1256"/>
        <end position="1327"/>
    </location>
</feature>
<feature type="compositionally biased region" description="Polar residues" evidence="10">
    <location>
        <begin position="20"/>
        <end position="33"/>
    </location>
</feature>
<dbReference type="Proteomes" id="UP000006790">
    <property type="component" value="Chromosome 6"/>
</dbReference>
<feature type="compositionally biased region" description="Acidic residues" evidence="10">
    <location>
        <begin position="1404"/>
        <end position="1415"/>
    </location>
</feature>
<proteinExistence type="predicted"/>
<dbReference type="InterPro" id="IPR045209">
    <property type="entry name" value="Rrp5"/>
</dbReference>
<feature type="domain" description="S1 motif" evidence="11">
    <location>
        <begin position="117"/>
        <end position="168"/>
    </location>
</feature>
<dbReference type="OMA" id="GQYLRAY"/>
<dbReference type="Gene3D" id="1.25.40.10">
    <property type="entry name" value="Tetratricopeptide repeat domain"/>
    <property type="match status" value="1"/>
</dbReference>
<dbReference type="GO" id="GO:0042134">
    <property type="term" value="F:rRNA primary transcript binding"/>
    <property type="evidence" value="ECO:0007669"/>
    <property type="project" value="EnsemblFungi"/>
</dbReference>
<dbReference type="CDD" id="cd05698">
    <property type="entry name" value="S1_Rrp5_repeat_hs6_sc5"/>
    <property type="match status" value="1"/>
</dbReference>
<dbReference type="Gene3D" id="2.40.50.140">
    <property type="entry name" value="Nucleic acid-binding proteins"/>
    <property type="match status" value="10"/>
</dbReference>
<dbReference type="GO" id="GO:0008266">
    <property type="term" value="F:poly(U) RNA binding"/>
    <property type="evidence" value="ECO:0007669"/>
    <property type="project" value="EnsemblFungi"/>
</dbReference>
<evidence type="ECO:0000313" key="13">
    <source>
        <dbReference type="Proteomes" id="UP000006790"/>
    </source>
</evidence>
<dbReference type="PROSITE" id="PS50126">
    <property type="entry name" value="S1"/>
    <property type="match status" value="10"/>
</dbReference>
<feature type="domain" description="S1 motif" evidence="11">
    <location>
        <begin position="1079"/>
        <end position="1150"/>
    </location>
</feature>
<dbReference type="OrthoDB" id="412781at2759"/>
<dbReference type="GeneID" id="11471066"/>
<comment type="subcellular location">
    <subcellularLocation>
        <location evidence="1">Nucleus</location>
        <location evidence="1">Nucleolus</location>
    </subcellularLocation>
</comment>
<evidence type="ECO:0000256" key="3">
    <source>
        <dbReference type="ARBA" id="ARBA00022552"/>
    </source>
</evidence>
<dbReference type="Pfam" id="PF00575">
    <property type="entry name" value="S1"/>
    <property type="match status" value="4"/>
</dbReference>
<dbReference type="RefSeq" id="XP_003647461.1">
    <property type="nucleotide sequence ID" value="XM_003647413.1"/>
</dbReference>
<feature type="domain" description="S1 motif" evidence="11">
    <location>
        <begin position="1168"/>
        <end position="1236"/>
    </location>
</feature>
<evidence type="ECO:0000256" key="2">
    <source>
        <dbReference type="ARBA" id="ARBA00022517"/>
    </source>
</evidence>
<dbReference type="CDD" id="cd05693">
    <property type="entry name" value="S1_Rrp5_repeat_hs1_sc1"/>
    <property type="match status" value="1"/>
</dbReference>
<feature type="compositionally biased region" description="Basic residues" evidence="10">
    <location>
        <begin position="1419"/>
        <end position="1429"/>
    </location>
</feature>
<dbReference type="GO" id="GO:0034511">
    <property type="term" value="F:U3 snoRNA binding"/>
    <property type="evidence" value="ECO:0007669"/>
    <property type="project" value="EnsemblFungi"/>
</dbReference>
<dbReference type="CDD" id="cd05702">
    <property type="entry name" value="S1_Rrp5_repeat_hs11_sc8"/>
    <property type="match status" value="1"/>
</dbReference>
<dbReference type="STRING" id="931890.G8JVG5"/>
<feature type="region of interest" description="Disordered" evidence="10">
    <location>
        <begin position="162"/>
        <end position="193"/>
    </location>
</feature>
<dbReference type="SUPFAM" id="SSF48452">
    <property type="entry name" value="TPR-like"/>
    <property type="match status" value="1"/>
</dbReference>
<dbReference type="GO" id="GO:0000480">
    <property type="term" value="P:endonucleolytic cleavage in 5'-ETS of tricistronic rRNA transcript (SSU-rRNA, 5.8S rRNA, LSU-rRNA)"/>
    <property type="evidence" value="ECO:0007669"/>
    <property type="project" value="EnsemblFungi"/>
</dbReference>
<dbReference type="GO" id="GO:0034463">
    <property type="term" value="P:90S preribosome assembly"/>
    <property type="evidence" value="ECO:0007669"/>
    <property type="project" value="EnsemblFungi"/>
</dbReference>
<evidence type="ECO:0000256" key="7">
    <source>
        <dbReference type="ARBA" id="ARBA00055575"/>
    </source>
</evidence>
<dbReference type="FunFam" id="1.25.40.10:FF:000671">
    <property type="entry name" value="rRNA biogenesis protein RRP5"/>
    <property type="match status" value="1"/>
</dbReference>
<dbReference type="PANTHER" id="PTHR23270">
    <property type="entry name" value="PROGRAMMED CELL DEATH PROTEIN 11 PRE-RRNA PROCESSING PROTEIN RRP5"/>
    <property type="match status" value="1"/>
</dbReference>
<feature type="domain" description="S1 motif" evidence="11">
    <location>
        <begin position="501"/>
        <end position="571"/>
    </location>
</feature>
<keyword evidence="13" id="KW-1185">Reference proteome</keyword>
<feature type="compositionally biased region" description="Acidic residues" evidence="10">
    <location>
        <begin position="162"/>
        <end position="179"/>
    </location>
</feature>
<reference evidence="13" key="1">
    <citation type="journal article" date="2012" name="G3 (Bethesda)">
        <title>Pichia sorbitophila, an interspecies yeast hybrid reveals early steps of genome resolution following polyploidization.</title>
        <authorList>
            <person name="Leh Louis V."/>
            <person name="Despons L."/>
            <person name="Friedrich A."/>
            <person name="Martin T."/>
            <person name="Durrens P."/>
            <person name="Casaregola S."/>
            <person name="Neuveglise C."/>
            <person name="Fairhead C."/>
            <person name="Marck C."/>
            <person name="Cruz J.A."/>
            <person name="Straub M.L."/>
            <person name="Kugler V."/>
            <person name="Sacerdot C."/>
            <person name="Uzunov Z."/>
            <person name="Thierry A."/>
            <person name="Weiss S."/>
            <person name="Bleykasten C."/>
            <person name="De Montigny J."/>
            <person name="Jacques N."/>
            <person name="Jung P."/>
            <person name="Lemaire M."/>
            <person name="Mallet S."/>
            <person name="Morel G."/>
            <person name="Richard G.F."/>
            <person name="Sarkar A."/>
            <person name="Savel G."/>
            <person name="Schacherer J."/>
            <person name="Seret M.L."/>
            <person name="Talla E."/>
            <person name="Samson G."/>
            <person name="Jubin C."/>
            <person name="Poulain J."/>
            <person name="Vacherie B."/>
            <person name="Barbe V."/>
            <person name="Pelletier E."/>
            <person name="Sherman D.J."/>
            <person name="Westhof E."/>
            <person name="Weissenbach J."/>
            <person name="Baret P.V."/>
            <person name="Wincker P."/>
            <person name="Gaillardin C."/>
            <person name="Dujon B."/>
            <person name="Souciet J.L."/>
        </authorList>
    </citation>
    <scope>NUCLEOTIDE SEQUENCE [LARGE SCALE GENOMIC DNA]</scope>
    <source>
        <strain evidence="13">CBS 270.75 / DBVPG 7215 / KCTC 17166 / NRRL Y-17582</strain>
    </source>
</reference>
<dbReference type="KEGG" id="erc:Ecym_6262"/>
<dbReference type="InterPro" id="IPR048059">
    <property type="entry name" value="Rrp5_S1_rpt_hs1_sc1"/>
</dbReference>
<dbReference type="GO" id="GO:0000464">
    <property type="term" value="P:endonucleolytic cleavage in ITS1 upstream of 5.8S rRNA from tricistronic rRNA transcript (SSU-rRNA, 5.8S rRNA, LSU-rRNA)"/>
    <property type="evidence" value="ECO:0007669"/>
    <property type="project" value="EnsemblFungi"/>
</dbReference>
<dbReference type="InParanoid" id="G8JVG5"/>
<feature type="region of interest" description="Disordered" evidence="10">
    <location>
        <begin position="1404"/>
        <end position="1431"/>
    </location>
</feature>
<dbReference type="FunFam" id="2.40.50.140:FF:000159">
    <property type="entry name" value="rRNA biogenesis protein rrp5"/>
    <property type="match status" value="1"/>
</dbReference>
<dbReference type="GO" id="GO:0000472">
    <property type="term" value="P:endonucleolytic cleavage to generate mature 5'-end of SSU-rRNA from (SSU-rRNA, 5.8S rRNA, LSU-rRNA)"/>
    <property type="evidence" value="ECO:0007669"/>
    <property type="project" value="EnsemblFungi"/>
</dbReference>
<dbReference type="SUPFAM" id="SSF50249">
    <property type="entry name" value="Nucleic acid-binding proteins"/>
    <property type="match status" value="10"/>
</dbReference>
<keyword evidence="3" id="KW-0698">rRNA processing</keyword>
<evidence type="ECO:0000256" key="9">
    <source>
        <dbReference type="ARBA" id="ARBA00076674"/>
    </source>
</evidence>
<accession>G8JVG5</accession>
<keyword evidence="6" id="KW-0539">Nucleus</keyword>
<sequence>MAAEGINKRKREVEPPLDGQGSTQQVEQSTLLKSTEEIAFPRGGASVLTPLELKQVANEAARDVLFGVEESSKMEGRPKKKKKNSSGSMKEGAGNVKGSEDTTDIIEHVSFRALTPGTLVLGQVCSISKMDICVAFTDNLRGYVPLTNISDRFSSILEELDDAMESGSDSEDEDGEYDSSDERKNENNRPTAELPNLQNYFTVGQWLRCYVQKNTALDPQHKKKHRIELSIEPPKVNQLEDEDLSKNSTIQCSVKSIEDHGAILDLGIKNITGFISKKDFPGSNELLAGSVFLANIVKRSGRTVTVNFDFASKKCKVSQISSVDAVIPGQTVDFLCQKITNHGIVGKAFGLVDGFLGISQLQCFSTDIIKNKYPVGNNIKCRIIATLTTKNGNKTILVSTLPHVLSLNDTLLEHEALQAFSVGYLLDSCMVETRDQQYFYIKLSDDRLGQVHISKIGDVLPAGNMKARIIGYNTIDAYYQLTTDPKMLEVDYLRSLDIPIGKILTKCEITSVSDKGIELNLYGGQFKAFVPPLHISDVRLVYPERKFKIGSQVKARVLNVDHKGRIYATLKKSLVSYDDSSIQLISSFENVKNLEADDRKTLGTVESFKPGGCIVSLLGNLKAFLPNSEISEAFVKKAQDHLRLGQTVMIKVLECNEDRQRIIVSCKVSSTAASQQQEAIEKMIVGRSIIDVTIVEKTKDSIVAESNDAGLRGVIFVGHLSDSRIEQNRALLKKLKIGTGLRGLVTDKDTKTRVFNMTCKKSLIRDAEEDLLPLNFEKIKNKDKNSPMHGYVKSISEKGIFVAFHGKFVGLVLPSYATESRDVGISKKFYINQSVTVYLLRIDEENERFLLTMKEPKLSTNKEEPKVVGALNPVDQNIKYLSEYTIGRLTKARINSIKKTQLNVVLADNLHGRIDVSEIFDNFEEIENISTPLVPFKKGDIIDVRVIGFHDAKTHKFLPVSHRNGINTVLELSAKKSVLSNEHRILSFKDVKVGDSLVGFVNNFSKDFVWLTISQSLKAKIPNFELSDEGDIFKSEIDHTFPLGSALKVKVTSLDSEHRTVNVSARSTSITVIKDVEIGSTLPARVVKVSSSYLLLDLGNKVTGVAFVTDALDEYSLSLETAFEGKVGSIVSATVVDCDVGNNRINLSLRGGKPKDRDITSHTDLKRGDVVRGFIKTVTEKGIFVYLSRSIQAFVPVSKLTDAYIKEWKKFYRPMQPITAKVVNCADNSHILLTMKESEVNGDLHILKGYNDIQVGDIFEGYVKNVTDFGVFVKLGNTLNVTGLAHKSEVSEAKVEDLHNLFGEGDKVKAIILKTNPTKKQISLGLKASYFKNEVADVVEEEQMIPSDPESEADEVMEGVDYNNESENESEEQELSKKVISSSNDGLSLSAAFDWTASVLDQAGEVEESSDEEEDFTSKKSKRNKRKTKVSADKTIDINTRAPESVADYERLIMGNPNSSVIWMNYMAFQLQLSEVDKARELGERALKTINFREEAEKLNIWIAILNLENTFGSEETLEGMFRRACQYMESFTIHMKLISIYTMSEKFDKANELYSSTAKKFGSEKVSIWVSWSEFLLVQGRKEEAHAILAKALNVLPKRNHIEIVRKVAQLEFSKGEPEQGRSLFEGLLADAPKRIDLWNVYIDQEIKLLDKKKVENLFERVITKKISRKQAKFFFNKWLQFEESQDDQRTAEYVKAKAAEYVQKHQSSHEEE</sequence>
<dbReference type="InterPro" id="IPR003029">
    <property type="entry name" value="S1_domain"/>
</dbReference>
<dbReference type="GO" id="GO:0034512">
    <property type="term" value="F:box C/D sno(s)RNA binding"/>
    <property type="evidence" value="ECO:0007669"/>
    <property type="project" value="EnsemblFungi"/>
</dbReference>
<dbReference type="FunFam" id="2.40.50.140:FF:000155">
    <property type="entry name" value="rRNA biogenesis protein RRP5"/>
    <property type="match status" value="1"/>
</dbReference>
<evidence type="ECO:0000256" key="6">
    <source>
        <dbReference type="ARBA" id="ARBA00023242"/>
    </source>
</evidence>
<dbReference type="EMBL" id="CP002502">
    <property type="protein sequence ID" value="AET40644.1"/>
    <property type="molecule type" value="Genomic_DNA"/>
</dbReference>
<feature type="region of interest" description="Disordered" evidence="10">
    <location>
        <begin position="69"/>
        <end position="101"/>
    </location>
</feature>
<dbReference type="InterPro" id="IPR003107">
    <property type="entry name" value="HAT"/>
</dbReference>
<dbReference type="PANTHER" id="PTHR23270:SF10">
    <property type="entry name" value="PROTEIN RRP5 HOMOLOG"/>
    <property type="match status" value="1"/>
</dbReference>
<organism evidence="12 13">
    <name type="scientific">Eremothecium cymbalariae (strain CBS 270.75 / DBVPG 7215 / KCTC 17166 / NRRL Y-17582)</name>
    <name type="common">Yeast</name>
    <dbReference type="NCBI Taxonomy" id="931890"/>
    <lineage>
        <taxon>Eukaryota</taxon>
        <taxon>Fungi</taxon>
        <taxon>Dikarya</taxon>
        <taxon>Ascomycota</taxon>
        <taxon>Saccharomycotina</taxon>
        <taxon>Saccharomycetes</taxon>
        <taxon>Saccharomycetales</taxon>
        <taxon>Saccharomycetaceae</taxon>
        <taxon>Eremothecium</taxon>
    </lineage>
</organism>
<dbReference type="eggNOG" id="KOG1070">
    <property type="taxonomic scope" value="Eukaryota"/>
</dbReference>
<dbReference type="InterPro" id="IPR012340">
    <property type="entry name" value="NA-bd_OB-fold"/>
</dbReference>
<evidence type="ECO:0000256" key="4">
    <source>
        <dbReference type="ARBA" id="ARBA00022553"/>
    </source>
</evidence>
<evidence type="ECO:0000256" key="10">
    <source>
        <dbReference type="SAM" id="MobiDB-lite"/>
    </source>
</evidence>
<dbReference type="HOGENOM" id="CLU_000845_0_0_1"/>
<dbReference type="GO" id="GO:0032040">
    <property type="term" value="C:small-subunit processome"/>
    <property type="evidence" value="ECO:0007669"/>
    <property type="project" value="EnsemblFungi"/>
</dbReference>
<feature type="domain" description="S1 motif" evidence="11">
    <location>
        <begin position="686"/>
        <end position="760"/>
    </location>
</feature>
<protein>
    <recommendedName>
        <fullName evidence="8">rRNA biogenesis protein RRP5</fullName>
    </recommendedName>
    <alternativeName>
        <fullName evidence="9">Ribosomal RNA-processing protein 5</fullName>
    </alternativeName>
</protein>
<keyword evidence="2" id="KW-0690">Ribosome biogenesis</keyword>
<evidence type="ECO:0000256" key="5">
    <source>
        <dbReference type="ARBA" id="ARBA00022737"/>
    </source>
</evidence>
<dbReference type="FunFam" id="2.40.50.140:FF:000196">
    <property type="entry name" value="rRNA biogenesis protein RRP5"/>
    <property type="match status" value="1"/>
</dbReference>
<dbReference type="InterPro" id="IPR048058">
    <property type="entry name" value="Rrp5_S1_rpt_hs11_sc8"/>
</dbReference>
<evidence type="ECO:0000259" key="11">
    <source>
        <dbReference type="PROSITE" id="PS50126"/>
    </source>
</evidence>
<keyword evidence="5" id="KW-0677">Repeat</keyword>
<feature type="domain" description="S1 motif" evidence="11">
    <location>
        <begin position="785"/>
        <end position="854"/>
    </location>
</feature>
<name>G8JVG5_ERECY</name>
<feature type="domain" description="S1 motif" evidence="11">
    <location>
        <begin position="598"/>
        <end position="667"/>
    </location>
</feature>
<evidence type="ECO:0000256" key="8">
    <source>
        <dbReference type="ARBA" id="ARBA00073619"/>
    </source>
</evidence>
<dbReference type="CDD" id="cd05706">
    <property type="entry name" value="S1_Rrp5_repeat_sc10"/>
    <property type="match status" value="1"/>
</dbReference>
<dbReference type="CDD" id="cd05703">
    <property type="entry name" value="S1_Rrp5_repeat_hs12_sc9"/>
    <property type="match status" value="1"/>
</dbReference>
<dbReference type="GO" id="GO:0034513">
    <property type="term" value="F:box H/ACA snoRNA binding"/>
    <property type="evidence" value="ECO:0007669"/>
    <property type="project" value="EnsemblFungi"/>
</dbReference>
<dbReference type="FunFam" id="2.40.50.140:FF:000394">
    <property type="entry name" value="rRNA biogenesis protein RRP5"/>
    <property type="match status" value="1"/>
</dbReference>
<feature type="domain" description="S1 motif" evidence="11">
    <location>
        <begin position="994"/>
        <end position="1066"/>
    </location>
</feature>
<dbReference type="SMART" id="SM00386">
    <property type="entry name" value="HAT"/>
    <property type="match status" value="6"/>
</dbReference>
<dbReference type="FunCoup" id="G8JVG5">
    <property type="interactions" value="1204"/>
</dbReference>
<dbReference type="InterPro" id="IPR011990">
    <property type="entry name" value="TPR-like_helical_dom_sf"/>
</dbReference>
<evidence type="ECO:0000313" key="12">
    <source>
        <dbReference type="EMBL" id="AET40644.1"/>
    </source>
</evidence>
<feature type="domain" description="S1 motif" evidence="11">
    <location>
        <begin position="887"/>
        <end position="963"/>
    </location>
</feature>
<comment type="function">
    <text evidence="7">Involved in the biogenesis of rRNA. Required for the formation of 18S and 5.8S rRNA.</text>
</comment>
<dbReference type="GO" id="GO:0000447">
    <property type="term" value="P:endonucleolytic cleavage in ITS1 to separate SSU-rRNA from 5.8S rRNA and LSU-rRNA from tricistronic rRNA transcript (SSU-rRNA, 5.8S rRNA, LSU-rRNA)"/>
    <property type="evidence" value="ECO:0007669"/>
    <property type="project" value="EnsemblFungi"/>
</dbReference>
<feature type="region of interest" description="Disordered" evidence="10">
    <location>
        <begin position="1"/>
        <end position="37"/>
    </location>
</feature>